<dbReference type="OrthoDB" id="10008355at2"/>
<evidence type="ECO:0000313" key="2">
    <source>
        <dbReference type="Proteomes" id="UP000274391"/>
    </source>
</evidence>
<dbReference type="InterPro" id="IPR011990">
    <property type="entry name" value="TPR-like_helical_dom_sf"/>
</dbReference>
<sequence>MADPEFTADAVRVRELLEQAARLIDAGDPNWQTSFVAAQQLAATVTEPVSADDARSRIALFAHHLFVQAGDFSGALDQLADAQAAITRQRERGLEAVRLNDHEWGLRMSRSAVYQASHDLDSAARETAAALDLAPHTLQPEQRHAAALTSLGAIELLREHYPQARDLYLEATARARAARQPELLGSAVIGLAQAQLLCGEITAAGATLTRADALATTITDRAAIMQLRAAVAAQAPLAAQEDLVAREDFAARATATDAYAEYVETHAEFLDPRHHANASQARAHREHLDERVMLAREGYASAFRAAQASGDDLGAVTAAFRLAAATQDAALATTDSALHVEAVELLAQTRPLALTLGLPLLAAAMDVAVANFIRQWELDAPEPSPQRIASAAGLALTAAVFLTRAVFIAEDARLRQDFVRQYAELAYEIGFELSFERGDHESVAELIELRAAGAEFSRSGALGSRLAATAPPPLQFHPQRLLLAEANATAEQLYALEPDPRPAIPTW</sequence>
<reference evidence="1 2" key="1">
    <citation type="submission" date="2018-11" db="EMBL/GenBank/DDBJ databases">
        <title>YIM 102482-1 draft genome.</title>
        <authorList>
            <person name="Li G."/>
            <person name="Jiang Y."/>
        </authorList>
    </citation>
    <scope>NUCLEOTIDE SEQUENCE [LARGE SCALE GENOMIC DNA]</scope>
    <source>
        <strain evidence="1 2">YIM 102482-1</strain>
    </source>
</reference>
<evidence type="ECO:0008006" key="3">
    <source>
        <dbReference type="Google" id="ProtNLM"/>
    </source>
</evidence>
<dbReference type="Proteomes" id="UP000274391">
    <property type="component" value="Unassembled WGS sequence"/>
</dbReference>
<evidence type="ECO:0000313" key="1">
    <source>
        <dbReference type="EMBL" id="RRJ88731.1"/>
    </source>
</evidence>
<dbReference type="EMBL" id="RQVS01000001">
    <property type="protein sequence ID" value="RRJ88731.1"/>
    <property type="molecule type" value="Genomic_DNA"/>
</dbReference>
<keyword evidence="2" id="KW-1185">Reference proteome</keyword>
<proteinExistence type="predicted"/>
<dbReference type="SUPFAM" id="SSF48452">
    <property type="entry name" value="TPR-like"/>
    <property type="match status" value="1"/>
</dbReference>
<accession>A0A3P3W0Z2</accession>
<dbReference type="AlphaFoldDB" id="A0A3P3W0Z2"/>
<organism evidence="1 2">
    <name type="scientific">Gulosibacter macacae</name>
    <dbReference type="NCBI Taxonomy" id="2488791"/>
    <lineage>
        <taxon>Bacteria</taxon>
        <taxon>Bacillati</taxon>
        <taxon>Actinomycetota</taxon>
        <taxon>Actinomycetes</taxon>
        <taxon>Micrococcales</taxon>
        <taxon>Microbacteriaceae</taxon>
        <taxon>Gulosibacter</taxon>
    </lineage>
</organism>
<protein>
    <recommendedName>
        <fullName evidence="3">MalT-like TPR region domain-containing protein</fullName>
    </recommendedName>
</protein>
<dbReference type="RefSeq" id="WP_124968910.1">
    <property type="nucleotide sequence ID" value="NZ_RQVS01000001.1"/>
</dbReference>
<name>A0A3P3W0Z2_9MICO</name>
<comment type="caution">
    <text evidence="1">The sequence shown here is derived from an EMBL/GenBank/DDBJ whole genome shotgun (WGS) entry which is preliminary data.</text>
</comment>
<dbReference type="Gene3D" id="1.25.40.10">
    <property type="entry name" value="Tetratricopeptide repeat domain"/>
    <property type="match status" value="1"/>
</dbReference>
<gene>
    <name evidence="1" type="ORF">EG850_00880</name>
</gene>